<keyword evidence="2" id="KW-0812">Transmembrane</keyword>
<dbReference type="EMBL" id="VLPK01000001">
    <property type="protein sequence ID" value="TSJ43575.1"/>
    <property type="molecule type" value="Genomic_DNA"/>
</dbReference>
<feature type="region of interest" description="Disordered" evidence="1">
    <location>
        <begin position="104"/>
        <end position="128"/>
    </location>
</feature>
<comment type="caution">
    <text evidence="3">The sequence shown here is derived from an EMBL/GenBank/DDBJ whole genome shotgun (WGS) entry which is preliminary data.</text>
</comment>
<dbReference type="AlphaFoldDB" id="A0A556MUN6"/>
<evidence type="ECO:0000256" key="2">
    <source>
        <dbReference type="SAM" id="Phobius"/>
    </source>
</evidence>
<feature type="region of interest" description="Disordered" evidence="1">
    <location>
        <begin position="147"/>
        <end position="175"/>
    </location>
</feature>
<name>A0A556MUN6_9SPHI</name>
<evidence type="ECO:0000313" key="4">
    <source>
        <dbReference type="Proteomes" id="UP000318733"/>
    </source>
</evidence>
<protein>
    <recommendedName>
        <fullName evidence="5">PorT family protein</fullName>
    </recommendedName>
</protein>
<dbReference type="OrthoDB" id="1523584at2"/>
<evidence type="ECO:0008006" key="5">
    <source>
        <dbReference type="Google" id="ProtNLM"/>
    </source>
</evidence>
<keyword evidence="2" id="KW-0472">Membrane</keyword>
<organism evidence="3 4">
    <name type="scientific">Mucilaginibacter corticis</name>
    <dbReference type="NCBI Taxonomy" id="2597670"/>
    <lineage>
        <taxon>Bacteria</taxon>
        <taxon>Pseudomonadati</taxon>
        <taxon>Bacteroidota</taxon>
        <taxon>Sphingobacteriia</taxon>
        <taxon>Sphingobacteriales</taxon>
        <taxon>Sphingobacteriaceae</taxon>
        <taxon>Mucilaginibacter</taxon>
    </lineage>
</organism>
<accession>A0A556MUN6</accession>
<feature type="transmembrane region" description="Helical" evidence="2">
    <location>
        <begin position="45"/>
        <end position="67"/>
    </location>
</feature>
<sequence length="432" mass="46923">MKKEKGIDDIFKHGLGDPVDETAFRESDWDSLANMLDKDKRRGKVFWLPILSSAAALLLVFFGWWMFRSKPVNTQQNTQQVANNSAAQKTMHDTAAQHAQPQVAATHQPEKTGTIVSKSPNTTADDKTFTQHNNVQTGVIAKRVNKGNSKADLTASTGTKPAGNKPIAGRQNNSDTARNYVSLTAVSLSPAFGQTNTTAAPVIASAQVTPSRGIDALALSSKPVIKKTVTGGLRPQYTLSAFAASEANGVGTFQSTSAGTNVGLMFSAGVKRFTLSTGVNYSAKPYTLPFDQYHTAYKFKNDPQYVTADCRVLDIPINVGYQLYNKSRNKISVGTGISSYIMMHESYTYDYGSPSTVFGPSYYAVKGKGKYLFSIMNIQASYERQVNSKVGISLQPYLKVPLSNIGYSQVKVQTYGVAVGLNWNINSLTKPK</sequence>
<proteinExistence type="predicted"/>
<dbReference type="RefSeq" id="WP_144247141.1">
    <property type="nucleotide sequence ID" value="NZ_VLPK01000001.1"/>
</dbReference>
<dbReference type="Proteomes" id="UP000318733">
    <property type="component" value="Unassembled WGS sequence"/>
</dbReference>
<feature type="compositionally biased region" description="Polar residues" evidence="1">
    <location>
        <begin position="114"/>
        <end position="123"/>
    </location>
</feature>
<gene>
    <name evidence="3" type="ORF">FO440_05130</name>
</gene>
<evidence type="ECO:0000256" key="1">
    <source>
        <dbReference type="SAM" id="MobiDB-lite"/>
    </source>
</evidence>
<keyword evidence="2" id="KW-1133">Transmembrane helix</keyword>
<reference evidence="3 4" key="1">
    <citation type="submission" date="2019-07" db="EMBL/GenBank/DDBJ databases">
        <authorList>
            <person name="Huq M.A."/>
        </authorList>
    </citation>
    <scope>NUCLEOTIDE SEQUENCE [LARGE SCALE GENOMIC DNA]</scope>
    <source>
        <strain evidence="3 4">MAH-19</strain>
    </source>
</reference>
<evidence type="ECO:0000313" key="3">
    <source>
        <dbReference type="EMBL" id="TSJ43575.1"/>
    </source>
</evidence>
<keyword evidence="4" id="KW-1185">Reference proteome</keyword>